<dbReference type="Gene3D" id="3.30.360.10">
    <property type="entry name" value="Dihydrodipicolinate Reductase, domain 2"/>
    <property type="match status" value="1"/>
</dbReference>
<dbReference type="InterPro" id="IPR051317">
    <property type="entry name" value="Gfo/Idh/MocA_oxidoreduct"/>
</dbReference>
<geneLocation type="plasmid" evidence="4">
    <name>pne1b</name>
</geneLocation>
<dbReference type="SUPFAM" id="SSF51735">
    <property type="entry name" value="NAD(P)-binding Rossmann-fold domains"/>
    <property type="match status" value="1"/>
</dbReference>
<dbReference type="PANTHER" id="PTHR43708">
    <property type="entry name" value="CONSERVED EXPRESSED OXIDOREDUCTASE (EUROFUNG)"/>
    <property type="match status" value="1"/>
</dbReference>
<reference evidence="3 4" key="1">
    <citation type="submission" date="2017-11" db="EMBL/GenBank/DDBJ databases">
        <title>Genome sequence of Pantoea cypripedii NE1.</title>
        <authorList>
            <person name="Nascimento F.X."/>
        </authorList>
    </citation>
    <scope>NUCLEOTIDE SEQUENCE [LARGE SCALE GENOMIC DNA]</scope>
    <source>
        <strain evidence="3 4">NE1</strain>
        <plasmid evidence="4">pne1b</plasmid>
    </source>
</reference>
<feature type="domain" description="Gfo/Idh/MocA-like oxidoreductase N-terminal" evidence="1">
    <location>
        <begin position="12"/>
        <end position="137"/>
    </location>
</feature>
<dbReference type="RefSeq" id="WP_208718924.1">
    <property type="nucleotide sequence ID" value="NZ_CP024770.1"/>
</dbReference>
<dbReference type="GO" id="GO:0000166">
    <property type="term" value="F:nucleotide binding"/>
    <property type="evidence" value="ECO:0007669"/>
    <property type="project" value="InterPro"/>
</dbReference>
<evidence type="ECO:0000313" key="3">
    <source>
        <dbReference type="EMBL" id="QGY32951.1"/>
    </source>
</evidence>
<dbReference type="AlphaFoldDB" id="A0A6B9G5G0"/>
<feature type="domain" description="GFO/IDH/MocA-like oxidoreductase" evidence="2">
    <location>
        <begin position="149"/>
        <end position="282"/>
    </location>
</feature>
<keyword evidence="3" id="KW-0614">Plasmid</keyword>
<dbReference type="InterPro" id="IPR055170">
    <property type="entry name" value="GFO_IDH_MocA-like_dom"/>
</dbReference>
<evidence type="ECO:0000313" key="4">
    <source>
        <dbReference type="Proteomes" id="UP000502005"/>
    </source>
</evidence>
<dbReference type="SUPFAM" id="SSF55347">
    <property type="entry name" value="Glyceraldehyde-3-phosphate dehydrogenase-like, C-terminal domain"/>
    <property type="match status" value="1"/>
</dbReference>
<proteinExistence type="predicted"/>
<name>A0A6B9G5G0_PANCY</name>
<protein>
    <submittedName>
        <fullName evidence="3">Oxidoreductase</fullName>
    </submittedName>
</protein>
<dbReference type="Pfam" id="PF01408">
    <property type="entry name" value="GFO_IDH_MocA"/>
    <property type="match status" value="1"/>
</dbReference>
<sequence length="391" mass="42350">MNIFRTFGRRLRLGVIGGGPGSFVGAVHRAAARIDDNFEIVAGVLSSDPVKSKMYGRDIGLAEDRAYGSVEEMFAAEHARPDGIDVVAIMSSNGTHCQYAESAVKYGLDIICDKPLGSALDECLALAKSVKEAGLVFCQTFSYTGFPMVRQARAMVREGDIGDIRMVQVECVQGYAAEASADELSANPANWRFHPDLNGPSLIFGDIGCHAHHMVSFVTGQEVVRLTAEVKAVVPGRKTSDTAGVLFNLENGASGMMWVTNAGPGAVHGLRFRVFGSKGGLEWFQEEPNQLFHSRLGQSTLTLERRGFGLKGEADRVSRVGIGHPEGYFESFASLYSDAAEAIVKRRLGQDYTSAVRDMPTIEDGVRAMKFMDAALESSQTGCWVDSRVYL</sequence>
<organism evidence="3 4">
    <name type="scientific">Pantoea cypripedii</name>
    <name type="common">Pectobacterium cypripedii</name>
    <name type="synonym">Erwinia cypripedii</name>
    <dbReference type="NCBI Taxonomy" id="55209"/>
    <lineage>
        <taxon>Bacteria</taxon>
        <taxon>Pseudomonadati</taxon>
        <taxon>Pseudomonadota</taxon>
        <taxon>Gammaproteobacteria</taxon>
        <taxon>Enterobacterales</taxon>
        <taxon>Erwiniaceae</taxon>
        <taxon>Pantoea</taxon>
    </lineage>
</organism>
<dbReference type="EMBL" id="CP024770">
    <property type="protein sequence ID" value="QGY32951.1"/>
    <property type="molecule type" value="Genomic_DNA"/>
</dbReference>
<dbReference type="Proteomes" id="UP000502005">
    <property type="component" value="Plasmid pNE1B"/>
</dbReference>
<dbReference type="Gene3D" id="3.40.50.720">
    <property type="entry name" value="NAD(P)-binding Rossmann-like Domain"/>
    <property type="match status" value="1"/>
</dbReference>
<gene>
    <name evidence="3" type="ORF">CUN67_28890</name>
</gene>
<dbReference type="InterPro" id="IPR036291">
    <property type="entry name" value="NAD(P)-bd_dom_sf"/>
</dbReference>
<accession>A0A6B9G5G0</accession>
<evidence type="ECO:0000259" key="1">
    <source>
        <dbReference type="Pfam" id="PF01408"/>
    </source>
</evidence>
<dbReference type="InterPro" id="IPR000683">
    <property type="entry name" value="Gfo/Idh/MocA-like_OxRdtase_N"/>
</dbReference>
<evidence type="ECO:0000259" key="2">
    <source>
        <dbReference type="Pfam" id="PF22725"/>
    </source>
</evidence>
<dbReference type="PANTHER" id="PTHR43708:SF3">
    <property type="entry name" value="OXIDOREDUCTASE"/>
    <property type="match status" value="1"/>
</dbReference>
<dbReference type="Pfam" id="PF22725">
    <property type="entry name" value="GFO_IDH_MocA_C3"/>
    <property type="match status" value="1"/>
</dbReference>